<dbReference type="InterPro" id="IPR014710">
    <property type="entry name" value="RmlC-like_jellyroll"/>
</dbReference>
<dbReference type="InterPro" id="IPR011051">
    <property type="entry name" value="RmlC_Cupin_sf"/>
</dbReference>
<protein>
    <recommendedName>
        <fullName evidence="2">cysteine dioxygenase</fullName>
        <ecNumber evidence="2">1.13.11.20</ecNumber>
    </recommendedName>
</protein>
<dbReference type="EC" id="1.13.11.20" evidence="2"/>
<evidence type="ECO:0000256" key="1">
    <source>
        <dbReference type="ARBA" id="ARBA00006622"/>
    </source>
</evidence>
<evidence type="ECO:0000256" key="3">
    <source>
        <dbReference type="ARBA" id="ARBA00022723"/>
    </source>
</evidence>
<accession>A0AAV1IED4</accession>
<dbReference type="Gene3D" id="2.60.120.10">
    <property type="entry name" value="Jelly Rolls"/>
    <property type="match status" value="1"/>
</dbReference>
<dbReference type="PANTHER" id="PTHR22966:SF61">
    <property type="entry name" value="2-AMINOETHANETHIOL DIOXYGENASE"/>
    <property type="match status" value="1"/>
</dbReference>
<evidence type="ECO:0000256" key="4">
    <source>
        <dbReference type="ARBA" id="ARBA00023002"/>
    </source>
</evidence>
<keyword evidence="3" id="KW-0479">Metal-binding</keyword>
<dbReference type="GO" id="GO:0046872">
    <property type="term" value="F:metal ion binding"/>
    <property type="evidence" value="ECO:0007669"/>
    <property type="project" value="UniProtKB-KW"/>
</dbReference>
<proteinExistence type="inferred from homology"/>
<keyword evidence="4" id="KW-0560">Oxidoreductase</keyword>
<evidence type="ECO:0000256" key="2">
    <source>
        <dbReference type="ARBA" id="ARBA00013133"/>
    </source>
</evidence>
<dbReference type="AlphaFoldDB" id="A0AAV1IED4"/>
<dbReference type="GO" id="GO:0070483">
    <property type="term" value="P:detection of hypoxia"/>
    <property type="evidence" value="ECO:0007669"/>
    <property type="project" value="UniProtKB-ARBA"/>
</dbReference>
<evidence type="ECO:0000256" key="5">
    <source>
        <dbReference type="ARBA" id="ARBA00023004"/>
    </source>
</evidence>
<dbReference type="CDD" id="cd20289">
    <property type="entry name" value="cupin_ADO"/>
    <property type="match status" value="1"/>
</dbReference>
<comment type="caution">
    <text evidence="7">The sequence shown here is derived from an EMBL/GenBank/DDBJ whole genome shotgun (WGS) entry which is preliminary data.</text>
</comment>
<gene>
    <name evidence="7" type="ORF">CVIRNUC_007761</name>
</gene>
<keyword evidence="5" id="KW-0408">Iron</keyword>
<organism evidence="7 8">
    <name type="scientific">Coccomyxa viridis</name>
    <dbReference type="NCBI Taxonomy" id="1274662"/>
    <lineage>
        <taxon>Eukaryota</taxon>
        <taxon>Viridiplantae</taxon>
        <taxon>Chlorophyta</taxon>
        <taxon>core chlorophytes</taxon>
        <taxon>Trebouxiophyceae</taxon>
        <taxon>Trebouxiophyceae incertae sedis</taxon>
        <taxon>Coccomyxaceae</taxon>
        <taxon>Coccomyxa</taxon>
    </lineage>
</organism>
<evidence type="ECO:0000313" key="8">
    <source>
        <dbReference type="Proteomes" id="UP001314263"/>
    </source>
</evidence>
<sequence length="283" mass="31147">MSCIKAVGSSKCLVPARSFTTLQTRRVSQTARMCAPMVAQGTRSKIQELYELAKEHLNDGPPSKEAAAAISKSLGSIPLSELGFPSQGKEQVKQEAGGIRGALGRLMRRQQSNAQASSSGRAPPMTYMHIHEEPAFSLGIFCLPRGNQIPLHNHPGMSVFSRVLVGSMHVRSFDWAEPSQNIHTQGGHARLCIDRTVHEGDPPAVLYPTSGGNIHEFTPVTDCAVLDLLSPPYSPREGRDCTYFREEGKLQDAHVQLKPYKPADEFLIGNEPYRGQRIVHRRE</sequence>
<evidence type="ECO:0000256" key="6">
    <source>
        <dbReference type="ARBA" id="ARBA00024284"/>
    </source>
</evidence>
<dbReference type="PANTHER" id="PTHR22966">
    <property type="entry name" value="2-AMINOETHANETHIOL DIOXYGENASE"/>
    <property type="match status" value="1"/>
</dbReference>
<dbReference type="Pfam" id="PF07847">
    <property type="entry name" value="PCO_ADO"/>
    <property type="match status" value="1"/>
</dbReference>
<keyword evidence="8" id="KW-1185">Reference proteome</keyword>
<dbReference type="Proteomes" id="UP001314263">
    <property type="component" value="Unassembled WGS sequence"/>
</dbReference>
<name>A0AAV1IED4_9CHLO</name>
<dbReference type="GO" id="GO:0017172">
    <property type="term" value="F:cysteine dioxygenase activity"/>
    <property type="evidence" value="ECO:0007669"/>
    <property type="project" value="UniProtKB-EC"/>
</dbReference>
<dbReference type="EMBL" id="CAUYUE010000010">
    <property type="protein sequence ID" value="CAK0784557.1"/>
    <property type="molecule type" value="Genomic_DNA"/>
</dbReference>
<dbReference type="InterPro" id="IPR012864">
    <property type="entry name" value="PCO/ADO"/>
</dbReference>
<reference evidence="7 8" key="1">
    <citation type="submission" date="2023-10" db="EMBL/GenBank/DDBJ databases">
        <authorList>
            <person name="Maclean D."/>
            <person name="Macfadyen A."/>
        </authorList>
    </citation>
    <scope>NUCLEOTIDE SEQUENCE [LARGE SCALE GENOMIC DNA]</scope>
</reference>
<evidence type="ECO:0000313" key="7">
    <source>
        <dbReference type="EMBL" id="CAK0784557.1"/>
    </source>
</evidence>
<comment type="similarity">
    <text evidence="1">Belongs to the cysteine dioxygenase family.</text>
</comment>
<comment type="catalytic activity">
    <reaction evidence="6">
        <text>L-cysteine + O2 = 3-sulfino-L-alanine + H(+)</text>
        <dbReference type="Rhea" id="RHEA:20441"/>
        <dbReference type="ChEBI" id="CHEBI:15378"/>
        <dbReference type="ChEBI" id="CHEBI:15379"/>
        <dbReference type="ChEBI" id="CHEBI:35235"/>
        <dbReference type="ChEBI" id="CHEBI:61085"/>
        <dbReference type="EC" id="1.13.11.20"/>
    </reaction>
    <physiologicalReaction direction="left-to-right" evidence="6">
        <dbReference type="Rhea" id="RHEA:20442"/>
    </physiologicalReaction>
</comment>
<dbReference type="SUPFAM" id="SSF51182">
    <property type="entry name" value="RmlC-like cupins"/>
    <property type="match status" value="1"/>
</dbReference>